<sequence>MSSHTTDLPLFPEEPETISASKTLSDALLVRASAGTGKTYRLVGRLMRLLFDGVNPGTILATTFTRKAAGEILNRILQTLAGAADPSNEQALQDLQRQVNDTAITHQQCMSLLKQLLLRIHQVRIGTLDSLFSQLATSFSYELQMPSYWRLTDEMEETWLTARAVEAMVGEASSRQMQTLLSMLSKGDIKRSVVGEVIQQVTSTYAACRRCPDDVWDQLVAPSKPDQESLQASFDALASFPIPQASLRKALDKVLDLYRDGQVDGLKENTLIANYVKARRTGDPIKFGRSKYPVEIESAFGDLYAAVRSDTLRAVQLQNQATGELLQAYDRQVTGLKQSARTFAFDDIAVRLADRFAETSVEQFVQQLDNPVDHLLLDEFQDTSPLQWQILKTIALSVTQLREDGSRGSFFCVGDTKQAIYGWRGGVAEIFETVTGDLPNVHADAMNISYRSSPVVMHAVNRAFKNMTRHKNAAKSADADSCDSETYVADAIKTFATDFPEHLASRASMPGYVELATCSEESVGEDAEPASIDKHTVWKASAQRIAELNRVAPHLSIGVLTRSNTGVASMITYLESHQVDVSQEGGNPLVDSAAVDLVLSALMIAEHPGDPRWAFHVQHSPLGQLPEITADWVRELVTQSGLALAVEELVVQVAPHCDQRDQDRLSQLVQVAIEHEPNATLRLRDFVQLVRQRRVERPQPAPVRVMTIHQSKGLEFDAVFLIELDQNPVGSQAACVVDMPDLSKPATGITRSLSSKAWHYLETSWQRVFGKATHRQVTEALCLLYVAMTRSRQGLYMMVQPCKAGNKRTATWLHAGLSAVETQPVKESLDEFAAALDDIEQPGTLLYRCGDPDWFEHR</sequence>
<evidence type="ECO:0000313" key="12">
    <source>
        <dbReference type="EMBL" id="QDT58767.1"/>
    </source>
</evidence>
<dbReference type="PROSITE" id="PS51198">
    <property type="entry name" value="UVRD_HELICASE_ATP_BIND"/>
    <property type="match status" value="1"/>
</dbReference>
<evidence type="ECO:0000313" key="13">
    <source>
        <dbReference type="Proteomes" id="UP000315003"/>
    </source>
</evidence>
<dbReference type="InterPro" id="IPR014017">
    <property type="entry name" value="DNA_helicase_UvrD-like_C"/>
</dbReference>
<dbReference type="InterPro" id="IPR014016">
    <property type="entry name" value="UvrD-like_ATP-bd"/>
</dbReference>
<dbReference type="InterPro" id="IPR000212">
    <property type="entry name" value="DNA_helicase_UvrD/REP"/>
</dbReference>
<evidence type="ECO:0000256" key="5">
    <source>
        <dbReference type="ARBA" id="ARBA00023235"/>
    </source>
</evidence>
<keyword evidence="3 10" id="KW-0347">Helicase</keyword>
<comment type="catalytic activity">
    <reaction evidence="9">
        <text>ATP + H2O = ADP + phosphate + H(+)</text>
        <dbReference type="Rhea" id="RHEA:13065"/>
        <dbReference type="ChEBI" id="CHEBI:15377"/>
        <dbReference type="ChEBI" id="CHEBI:15378"/>
        <dbReference type="ChEBI" id="CHEBI:30616"/>
        <dbReference type="ChEBI" id="CHEBI:43474"/>
        <dbReference type="ChEBI" id="CHEBI:456216"/>
        <dbReference type="EC" id="5.6.2.4"/>
    </reaction>
</comment>
<dbReference type="GO" id="GO:0016887">
    <property type="term" value="F:ATP hydrolysis activity"/>
    <property type="evidence" value="ECO:0007669"/>
    <property type="project" value="RHEA"/>
</dbReference>
<dbReference type="Pfam" id="PF00580">
    <property type="entry name" value="UvrD-helicase"/>
    <property type="match status" value="1"/>
</dbReference>
<evidence type="ECO:0000256" key="7">
    <source>
        <dbReference type="ARBA" id="ARBA00034808"/>
    </source>
</evidence>
<evidence type="ECO:0000256" key="4">
    <source>
        <dbReference type="ARBA" id="ARBA00022840"/>
    </source>
</evidence>
<dbReference type="GO" id="GO:0003677">
    <property type="term" value="F:DNA binding"/>
    <property type="evidence" value="ECO:0007669"/>
    <property type="project" value="InterPro"/>
</dbReference>
<keyword evidence="4 10" id="KW-0067">ATP-binding</keyword>
<dbReference type="InterPro" id="IPR027417">
    <property type="entry name" value="P-loop_NTPase"/>
</dbReference>
<proteinExistence type="predicted"/>
<organism evidence="12 13">
    <name type="scientific">Stieleria bergensis</name>
    <dbReference type="NCBI Taxonomy" id="2528025"/>
    <lineage>
        <taxon>Bacteria</taxon>
        <taxon>Pseudomonadati</taxon>
        <taxon>Planctomycetota</taxon>
        <taxon>Planctomycetia</taxon>
        <taxon>Pirellulales</taxon>
        <taxon>Pirellulaceae</taxon>
        <taxon>Stieleria</taxon>
    </lineage>
</organism>
<dbReference type="GO" id="GO:0033202">
    <property type="term" value="C:DNA helicase complex"/>
    <property type="evidence" value="ECO:0007669"/>
    <property type="project" value="TreeGrafter"/>
</dbReference>
<dbReference type="GO" id="GO:0000725">
    <property type="term" value="P:recombinational repair"/>
    <property type="evidence" value="ECO:0007669"/>
    <property type="project" value="TreeGrafter"/>
</dbReference>
<keyword evidence="1 10" id="KW-0547">Nucleotide-binding</keyword>
<evidence type="ECO:0000256" key="9">
    <source>
        <dbReference type="ARBA" id="ARBA00048988"/>
    </source>
</evidence>
<dbReference type="EMBL" id="CP036272">
    <property type="protein sequence ID" value="QDT58767.1"/>
    <property type="molecule type" value="Genomic_DNA"/>
</dbReference>
<accession>A0A517SRL1</accession>
<comment type="catalytic activity">
    <reaction evidence="6">
        <text>Couples ATP hydrolysis with the unwinding of duplex DNA by translocating in the 3'-5' direction.</text>
        <dbReference type="EC" id="5.6.2.4"/>
    </reaction>
</comment>
<dbReference type="OrthoDB" id="9810135at2"/>
<evidence type="ECO:0000256" key="6">
    <source>
        <dbReference type="ARBA" id="ARBA00034617"/>
    </source>
</evidence>
<dbReference type="Gene3D" id="3.40.50.300">
    <property type="entry name" value="P-loop containing nucleotide triphosphate hydrolases"/>
    <property type="match status" value="3"/>
</dbReference>
<dbReference type="Pfam" id="PF13361">
    <property type="entry name" value="UvrD_C"/>
    <property type="match status" value="1"/>
</dbReference>
<reference evidence="12 13" key="1">
    <citation type="submission" date="2019-02" db="EMBL/GenBank/DDBJ databases">
        <title>Deep-cultivation of Planctomycetes and their phenomic and genomic characterization uncovers novel biology.</title>
        <authorList>
            <person name="Wiegand S."/>
            <person name="Jogler M."/>
            <person name="Boedeker C."/>
            <person name="Pinto D."/>
            <person name="Vollmers J."/>
            <person name="Rivas-Marin E."/>
            <person name="Kohn T."/>
            <person name="Peeters S.H."/>
            <person name="Heuer A."/>
            <person name="Rast P."/>
            <person name="Oberbeckmann S."/>
            <person name="Bunk B."/>
            <person name="Jeske O."/>
            <person name="Meyerdierks A."/>
            <person name="Storesund J.E."/>
            <person name="Kallscheuer N."/>
            <person name="Luecker S."/>
            <person name="Lage O.M."/>
            <person name="Pohl T."/>
            <person name="Merkel B.J."/>
            <person name="Hornburger P."/>
            <person name="Mueller R.-W."/>
            <person name="Bruemmer F."/>
            <person name="Labrenz M."/>
            <person name="Spormann A.M."/>
            <person name="Op den Camp H."/>
            <person name="Overmann J."/>
            <person name="Amann R."/>
            <person name="Jetten M.S.M."/>
            <person name="Mascher T."/>
            <person name="Medema M.H."/>
            <person name="Devos D.P."/>
            <person name="Kaster A.-K."/>
            <person name="Ovreas L."/>
            <person name="Rohde M."/>
            <person name="Galperin M.Y."/>
            <person name="Jogler C."/>
        </authorList>
    </citation>
    <scope>NUCLEOTIDE SEQUENCE [LARGE SCALE GENOMIC DNA]</scope>
    <source>
        <strain evidence="12 13">SV_7m_r</strain>
    </source>
</reference>
<gene>
    <name evidence="12" type="primary">yjcD</name>
    <name evidence="12" type="ORF">SV7mr_12670</name>
</gene>
<evidence type="ECO:0000256" key="2">
    <source>
        <dbReference type="ARBA" id="ARBA00022801"/>
    </source>
</evidence>
<feature type="domain" description="UvrD-like helicase ATP-binding" evidence="11">
    <location>
        <begin position="11"/>
        <end position="453"/>
    </location>
</feature>
<name>A0A517SRL1_9BACT</name>
<dbReference type="PANTHER" id="PTHR11070">
    <property type="entry name" value="UVRD / RECB / PCRA DNA HELICASE FAMILY MEMBER"/>
    <property type="match status" value="1"/>
</dbReference>
<evidence type="ECO:0000256" key="3">
    <source>
        <dbReference type="ARBA" id="ARBA00022806"/>
    </source>
</evidence>
<dbReference type="Proteomes" id="UP000315003">
    <property type="component" value="Chromosome"/>
</dbReference>
<dbReference type="RefSeq" id="WP_145270150.1">
    <property type="nucleotide sequence ID" value="NZ_CP036272.1"/>
</dbReference>
<evidence type="ECO:0000256" key="8">
    <source>
        <dbReference type="ARBA" id="ARBA00034923"/>
    </source>
</evidence>
<dbReference type="PANTHER" id="PTHR11070:SF2">
    <property type="entry name" value="ATP-DEPENDENT DNA HELICASE SRS2"/>
    <property type="match status" value="1"/>
</dbReference>
<dbReference type="EC" id="5.6.2.4" evidence="7"/>
<dbReference type="SUPFAM" id="SSF52540">
    <property type="entry name" value="P-loop containing nucleoside triphosphate hydrolases"/>
    <property type="match status" value="1"/>
</dbReference>
<keyword evidence="5" id="KW-0413">Isomerase</keyword>
<dbReference type="AlphaFoldDB" id="A0A517SRL1"/>
<evidence type="ECO:0000256" key="10">
    <source>
        <dbReference type="PROSITE-ProRule" id="PRU00560"/>
    </source>
</evidence>
<protein>
    <recommendedName>
        <fullName evidence="7">DNA 3'-5' helicase</fullName>
        <ecNumber evidence="7">5.6.2.4</ecNumber>
    </recommendedName>
    <alternativeName>
        <fullName evidence="8">DNA 3'-5' helicase II</fullName>
    </alternativeName>
</protein>
<keyword evidence="13" id="KW-1185">Reference proteome</keyword>
<evidence type="ECO:0000259" key="11">
    <source>
        <dbReference type="PROSITE" id="PS51198"/>
    </source>
</evidence>
<dbReference type="GO" id="GO:0043138">
    <property type="term" value="F:3'-5' DNA helicase activity"/>
    <property type="evidence" value="ECO:0007669"/>
    <property type="project" value="UniProtKB-EC"/>
</dbReference>
<feature type="binding site" evidence="10">
    <location>
        <begin position="32"/>
        <end position="39"/>
    </location>
    <ligand>
        <name>ATP</name>
        <dbReference type="ChEBI" id="CHEBI:30616"/>
    </ligand>
</feature>
<dbReference type="GO" id="GO:0005829">
    <property type="term" value="C:cytosol"/>
    <property type="evidence" value="ECO:0007669"/>
    <property type="project" value="TreeGrafter"/>
</dbReference>
<evidence type="ECO:0000256" key="1">
    <source>
        <dbReference type="ARBA" id="ARBA00022741"/>
    </source>
</evidence>
<keyword evidence="2 10" id="KW-0378">Hydrolase</keyword>
<dbReference type="GO" id="GO:0005524">
    <property type="term" value="F:ATP binding"/>
    <property type="evidence" value="ECO:0007669"/>
    <property type="project" value="UniProtKB-UniRule"/>
</dbReference>